<accession>A0ABP4EZZ9</accession>
<dbReference type="PANTHER" id="PTHR48098:SF1">
    <property type="entry name" value="DIACYLGLYCEROL ACYLTRANSFERASE_MYCOLYLTRANSFERASE AG85A"/>
    <property type="match status" value="1"/>
</dbReference>
<dbReference type="GO" id="GO:0016787">
    <property type="term" value="F:hydrolase activity"/>
    <property type="evidence" value="ECO:0007669"/>
    <property type="project" value="UniProtKB-KW"/>
</dbReference>
<keyword evidence="2" id="KW-0378">Hydrolase</keyword>
<evidence type="ECO:0000313" key="3">
    <source>
        <dbReference type="Proteomes" id="UP001499979"/>
    </source>
</evidence>
<comment type="caution">
    <text evidence="2">The sequence shown here is derived from an EMBL/GenBank/DDBJ whole genome shotgun (WGS) entry which is preliminary data.</text>
</comment>
<feature type="compositionally biased region" description="Basic and acidic residues" evidence="1">
    <location>
        <begin position="9"/>
        <end position="24"/>
    </location>
</feature>
<protein>
    <submittedName>
        <fullName evidence="2">Alpha/beta hydrolase-fold protein</fullName>
    </submittedName>
</protein>
<dbReference type="InterPro" id="IPR000801">
    <property type="entry name" value="Esterase-like"/>
</dbReference>
<feature type="region of interest" description="Disordered" evidence="1">
    <location>
        <begin position="1"/>
        <end position="25"/>
    </location>
</feature>
<name>A0ABP4EZZ9_9ACTN</name>
<sequence length="339" mass="35921">MQDVGGLGAEREHGGEQQRQHEEGLPVPRVVTAVLHRQWDTRRVLSRRTLLLGGTAAAVVAGTAVGVEQGVLPGRPWLQATLHLNGAAGTIPDVEPGPVETGTFVSAARLGAETDWILIHPPGHHQHLPLVVALHGLGESPRTLTGPTFGLDGYLAAAVVDGVPPFAIAAADGGTSYWHQRPDGEDASAMVTDELLPLLGRHHGVRTDRFGLLGWSMGGYGALRLAGELGPDRVAAVVAASPAIWSDPGDASRSGFDDAAEYERYSVVGHQDDLDGIPVRVDVGTGDPFYRDVQDYVDSFPDGADVTSTFEPGAHDPAYWRRMLPDELAFLGRAVRSAS</sequence>
<dbReference type="PANTHER" id="PTHR48098">
    <property type="entry name" value="ENTEROCHELIN ESTERASE-RELATED"/>
    <property type="match status" value="1"/>
</dbReference>
<dbReference type="SUPFAM" id="SSF53474">
    <property type="entry name" value="alpha/beta-Hydrolases"/>
    <property type="match status" value="1"/>
</dbReference>
<dbReference type="EMBL" id="BAAAJE010000015">
    <property type="protein sequence ID" value="GAA1149992.1"/>
    <property type="molecule type" value="Genomic_DNA"/>
</dbReference>
<dbReference type="InterPro" id="IPR050583">
    <property type="entry name" value="Mycobacterial_A85_antigen"/>
</dbReference>
<keyword evidence="3" id="KW-1185">Reference proteome</keyword>
<dbReference type="Pfam" id="PF00756">
    <property type="entry name" value="Esterase"/>
    <property type="match status" value="1"/>
</dbReference>
<evidence type="ECO:0000256" key="1">
    <source>
        <dbReference type="SAM" id="MobiDB-lite"/>
    </source>
</evidence>
<gene>
    <name evidence="2" type="ORF">GCM10009606_30890</name>
</gene>
<dbReference type="InterPro" id="IPR029058">
    <property type="entry name" value="AB_hydrolase_fold"/>
</dbReference>
<proteinExistence type="predicted"/>
<dbReference type="Gene3D" id="3.40.50.1820">
    <property type="entry name" value="alpha/beta hydrolase"/>
    <property type="match status" value="1"/>
</dbReference>
<reference evidence="3" key="1">
    <citation type="journal article" date="2019" name="Int. J. Syst. Evol. Microbiol.">
        <title>The Global Catalogue of Microorganisms (GCM) 10K type strain sequencing project: providing services to taxonomists for standard genome sequencing and annotation.</title>
        <authorList>
            <consortium name="The Broad Institute Genomics Platform"/>
            <consortium name="The Broad Institute Genome Sequencing Center for Infectious Disease"/>
            <person name="Wu L."/>
            <person name="Ma J."/>
        </authorList>
    </citation>
    <scope>NUCLEOTIDE SEQUENCE [LARGE SCALE GENOMIC DNA]</scope>
    <source>
        <strain evidence="3">JCM 11813</strain>
    </source>
</reference>
<evidence type="ECO:0000313" key="2">
    <source>
        <dbReference type="EMBL" id="GAA1149992.1"/>
    </source>
</evidence>
<dbReference type="Proteomes" id="UP001499979">
    <property type="component" value="Unassembled WGS sequence"/>
</dbReference>
<organism evidence="2 3">
    <name type="scientific">Nocardioides aquiterrae</name>
    <dbReference type="NCBI Taxonomy" id="203799"/>
    <lineage>
        <taxon>Bacteria</taxon>
        <taxon>Bacillati</taxon>
        <taxon>Actinomycetota</taxon>
        <taxon>Actinomycetes</taxon>
        <taxon>Propionibacteriales</taxon>
        <taxon>Nocardioidaceae</taxon>
        <taxon>Nocardioides</taxon>
    </lineage>
</organism>